<name>A0A6G8QA22_9ACTN</name>
<dbReference type="Proteomes" id="UP000501452">
    <property type="component" value="Chromosome"/>
</dbReference>
<accession>A0A6G8QA22</accession>
<dbReference type="RefSeq" id="WP_166176512.1">
    <property type="nucleotide sequence ID" value="NZ_CP045119.1"/>
</dbReference>
<feature type="domain" description="SGNH hydrolase-type esterase" evidence="1">
    <location>
        <begin position="84"/>
        <end position="263"/>
    </location>
</feature>
<sequence length="274" mass="30802">MQNKMMIEKLVQFTHLEKFYGYLPGMDEALQARLFGLDPEEYRAVKNRFDANARDTALELLEDGSLARRVDRLPFRAGQTVVGVGDSITDDLQSWLEIVRYLLQERRPRDGIRVVNVGLSAHTTAMVLRRFVPNVVASKPDWILCLLGGNDGTRVGPEPNKPQVSPEETAKNLEAMRRIAKEQTGAEWVWITPPTYDEERASTFPPFKMGQSVFRNDDIVAIGDYIREQEEPVVDIQEVFGMPADPGLQGPDGVHPSLEGQKAIARAFVERLAP</sequence>
<evidence type="ECO:0000313" key="3">
    <source>
        <dbReference type="Proteomes" id="UP000501452"/>
    </source>
</evidence>
<dbReference type="KEGG" id="rub:GBA63_12305"/>
<dbReference type="AlphaFoldDB" id="A0A6G8QA22"/>
<keyword evidence="2" id="KW-0378">Hydrolase</keyword>
<dbReference type="InterPro" id="IPR013830">
    <property type="entry name" value="SGNH_hydro"/>
</dbReference>
<dbReference type="Pfam" id="PF13472">
    <property type="entry name" value="Lipase_GDSL_2"/>
    <property type="match status" value="1"/>
</dbReference>
<dbReference type="GO" id="GO:0004622">
    <property type="term" value="F:phosphatidylcholine lysophospholipase activity"/>
    <property type="evidence" value="ECO:0007669"/>
    <property type="project" value="TreeGrafter"/>
</dbReference>
<dbReference type="PANTHER" id="PTHR30383">
    <property type="entry name" value="THIOESTERASE 1/PROTEASE 1/LYSOPHOSPHOLIPASE L1"/>
    <property type="match status" value="1"/>
</dbReference>
<reference evidence="2 3" key="1">
    <citation type="submission" date="2019-10" db="EMBL/GenBank/DDBJ databases">
        <title>Rubrobacter sp nov SCSIO 52090 isolated from a deep-sea sediment in the South China Sea.</title>
        <authorList>
            <person name="Chen R.W."/>
        </authorList>
    </citation>
    <scope>NUCLEOTIDE SEQUENCE [LARGE SCALE GENOMIC DNA]</scope>
    <source>
        <strain evidence="2 3">SCSIO 52909</strain>
    </source>
</reference>
<gene>
    <name evidence="2" type="ORF">GBA63_12305</name>
</gene>
<dbReference type="Gene3D" id="3.40.50.1110">
    <property type="entry name" value="SGNH hydrolase"/>
    <property type="match status" value="1"/>
</dbReference>
<dbReference type="InterPro" id="IPR051532">
    <property type="entry name" value="Ester_Hydrolysis_Enzymes"/>
</dbReference>
<protein>
    <submittedName>
        <fullName evidence="2">SGNH/GDSL hydrolase family protein</fullName>
    </submittedName>
</protein>
<evidence type="ECO:0000259" key="1">
    <source>
        <dbReference type="Pfam" id="PF13472"/>
    </source>
</evidence>
<dbReference type="PANTHER" id="PTHR30383:SF5">
    <property type="entry name" value="SGNH HYDROLASE-TYPE ESTERASE DOMAIN-CONTAINING PROTEIN"/>
    <property type="match status" value="1"/>
</dbReference>
<proteinExistence type="predicted"/>
<keyword evidence="3" id="KW-1185">Reference proteome</keyword>
<dbReference type="SUPFAM" id="SSF52266">
    <property type="entry name" value="SGNH hydrolase"/>
    <property type="match status" value="1"/>
</dbReference>
<organism evidence="2 3">
    <name type="scientific">Rubrobacter tropicus</name>
    <dbReference type="NCBI Taxonomy" id="2653851"/>
    <lineage>
        <taxon>Bacteria</taxon>
        <taxon>Bacillati</taxon>
        <taxon>Actinomycetota</taxon>
        <taxon>Rubrobacteria</taxon>
        <taxon>Rubrobacterales</taxon>
        <taxon>Rubrobacteraceae</taxon>
        <taxon>Rubrobacter</taxon>
    </lineage>
</organism>
<evidence type="ECO:0000313" key="2">
    <source>
        <dbReference type="EMBL" id="QIN83331.1"/>
    </source>
</evidence>
<dbReference type="InterPro" id="IPR036514">
    <property type="entry name" value="SGNH_hydro_sf"/>
</dbReference>
<dbReference type="EMBL" id="CP045119">
    <property type="protein sequence ID" value="QIN83331.1"/>
    <property type="molecule type" value="Genomic_DNA"/>
</dbReference>